<reference evidence="1 2" key="1">
    <citation type="submission" date="2016-10" db="EMBL/GenBank/DDBJ databases">
        <authorList>
            <person name="de Groot N.N."/>
        </authorList>
    </citation>
    <scope>NUCLEOTIDE SEQUENCE [LARGE SCALE GENOMIC DNA]</scope>
    <source>
        <strain evidence="1 2">DSM 21035</strain>
    </source>
</reference>
<proteinExistence type="predicted"/>
<name>A0A1H9BQM5_9FLAO</name>
<evidence type="ECO:0000313" key="1">
    <source>
        <dbReference type="EMBL" id="SEP91262.1"/>
    </source>
</evidence>
<dbReference type="Proteomes" id="UP000198999">
    <property type="component" value="Unassembled WGS sequence"/>
</dbReference>
<keyword evidence="2" id="KW-1185">Reference proteome</keyword>
<sequence length="80" mass="9094">MMFETPINRFCAIFGHNFTLVSKIDEDTSELVCKCCNNHFISTDSGNIMNLSAFGETNSFSNYFKSKRTANLLNHIGYEL</sequence>
<organism evidence="1 2">
    <name type="scientific">Hyunsoonleella jejuensis</name>
    <dbReference type="NCBI Taxonomy" id="419940"/>
    <lineage>
        <taxon>Bacteria</taxon>
        <taxon>Pseudomonadati</taxon>
        <taxon>Bacteroidota</taxon>
        <taxon>Flavobacteriia</taxon>
        <taxon>Flavobacteriales</taxon>
        <taxon>Flavobacteriaceae</taxon>
    </lineage>
</organism>
<dbReference type="STRING" id="419940.SAMN05421824_0668"/>
<protein>
    <submittedName>
        <fullName evidence="1">Uncharacterized protein</fullName>
    </submittedName>
</protein>
<evidence type="ECO:0000313" key="2">
    <source>
        <dbReference type="Proteomes" id="UP000198999"/>
    </source>
</evidence>
<dbReference type="AlphaFoldDB" id="A0A1H9BQM5"/>
<dbReference type="EMBL" id="FOFN01000001">
    <property type="protein sequence ID" value="SEP91262.1"/>
    <property type="molecule type" value="Genomic_DNA"/>
</dbReference>
<gene>
    <name evidence="1" type="ORF">SAMN05421824_0668</name>
</gene>
<accession>A0A1H9BQM5</accession>